<reference evidence="1 2" key="1">
    <citation type="submission" date="2018-08" db="EMBL/GenBank/DDBJ databases">
        <title>Genomic taxonomy of the Vibrionaceae family.</title>
        <authorList>
            <person name="Gomez-Gil B."/>
            <person name="Tanaka M."/>
            <person name="Sawabe T."/>
            <person name="Enciso-Ibarra K."/>
        </authorList>
    </citation>
    <scope>NUCLEOTIDE SEQUENCE [LARGE SCALE GENOMIC DNA]</scope>
    <source>
        <strain evidence="1 2">CAIM 1831</strain>
    </source>
</reference>
<keyword evidence="2" id="KW-1185">Reference proteome</keyword>
<accession>A0ABN5PLB5</accession>
<name>A0ABN5PLB5_9VIBR</name>
<organism evidence="1 2">
    <name type="scientific">Vibrio alfacsensis</name>
    <dbReference type="NCBI Taxonomy" id="1074311"/>
    <lineage>
        <taxon>Bacteria</taxon>
        <taxon>Pseudomonadati</taxon>
        <taxon>Pseudomonadota</taxon>
        <taxon>Gammaproteobacteria</taxon>
        <taxon>Vibrionales</taxon>
        <taxon>Vibrionaceae</taxon>
        <taxon>Vibrio</taxon>
    </lineage>
</organism>
<gene>
    <name evidence="1" type="ORF">D1115_19295</name>
</gene>
<protein>
    <recommendedName>
        <fullName evidence="3">Peptidase A1 domain-containing protein</fullName>
    </recommendedName>
</protein>
<dbReference type="Proteomes" id="UP000262832">
    <property type="component" value="Chromosome II"/>
</dbReference>
<dbReference type="EMBL" id="CP032094">
    <property type="protein sequence ID" value="AXY03071.1"/>
    <property type="molecule type" value="Genomic_DNA"/>
</dbReference>
<evidence type="ECO:0008006" key="3">
    <source>
        <dbReference type="Google" id="ProtNLM"/>
    </source>
</evidence>
<proteinExistence type="predicted"/>
<evidence type="ECO:0000313" key="2">
    <source>
        <dbReference type="Proteomes" id="UP000262832"/>
    </source>
</evidence>
<sequence>MAHSISGRKTESSKAGTSYISDVIVNDIAIGEQYYTATNSEADYEHSYTSIDNFNIQEDLVVIAIDQSLFYKIDKNDKVGGLIGGLLPIRVVHDNFDLIFNTAKVSFVKLKSDQKY</sequence>
<evidence type="ECO:0000313" key="1">
    <source>
        <dbReference type="EMBL" id="AXY03071.1"/>
    </source>
</evidence>